<proteinExistence type="predicted"/>
<protein>
    <submittedName>
        <fullName evidence="1">Uncharacterized protein</fullName>
    </submittedName>
</protein>
<evidence type="ECO:0000313" key="1">
    <source>
        <dbReference type="EMBL" id="EGJ31195.1"/>
    </source>
</evidence>
<dbReference type="EMBL" id="GL890941">
    <property type="protein sequence ID" value="EGJ31195.1"/>
    <property type="molecule type" value="Genomic_DNA"/>
</dbReference>
<dbReference type="HOGENOM" id="CLU_3374664_0_0_3"/>
<reference evidence="2" key="1">
    <citation type="journal article" date="2011" name="Proc. Natl. Acad. Sci. U.S.A.">
        <title>Genomic insights into the physiology and ecology of the marine filamentous cyanobacterium Lyngbya majuscula.</title>
        <authorList>
            <person name="Jones A.C."/>
            <person name="Monroe E.A."/>
            <person name="Podell S."/>
            <person name="Hess W.R."/>
            <person name="Klages S."/>
            <person name="Esquenazi E."/>
            <person name="Niessen S."/>
            <person name="Hoover H."/>
            <person name="Rothmann M."/>
            <person name="Lasken R.S."/>
            <person name="Yates J.R.III."/>
            <person name="Reinhardt R."/>
            <person name="Kube M."/>
            <person name="Burkart M.D."/>
            <person name="Allen E.E."/>
            <person name="Dorrestein P.C."/>
            <person name="Gerwick W.H."/>
            <person name="Gerwick L."/>
        </authorList>
    </citation>
    <scope>NUCLEOTIDE SEQUENCE [LARGE SCALE GENOMIC DNA]</scope>
    <source>
        <strain evidence="2">3L</strain>
    </source>
</reference>
<keyword evidence="2" id="KW-1185">Reference proteome</keyword>
<dbReference type="AlphaFoldDB" id="F4XW06"/>
<name>F4XW06_9CYAN</name>
<organism evidence="1 2">
    <name type="scientific">Moorena producens 3L</name>
    <dbReference type="NCBI Taxonomy" id="489825"/>
    <lineage>
        <taxon>Bacteria</taxon>
        <taxon>Bacillati</taxon>
        <taxon>Cyanobacteriota</taxon>
        <taxon>Cyanophyceae</taxon>
        <taxon>Coleofasciculales</taxon>
        <taxon>Coleofasciculaceae</taxon>
        <taxon>Moorena</taxon>
    </lineage>
</organism>
<gene>
    <name evidence="1" type="ORF">LYNGBM3L_42110</name>
</gene>
<dbReference type="Proteomes" id="UP000003959">
    <property type="component" value="Unassembled WGS sequence"/>
</dbReference>
<accession>F4XW06</accession>
<evidence type="ECO:0000313" key="2">
    <source>
        <dbReference type="Proteomes" id="UP000003959"/>
    </source>
</evidence>
<sequence length="34" mass="3635">MLILGDKGVKKLGIDPTQLPTVRGKVTPMEITAN</sequence>